<organism evidence="1 2">
    <name type="scientific">Methanobacterium subterraneum</name>
    <dbReference type="NCBI Taxonomy" id="59277"/>
    <lineage>
        <taxon>Archaea</taxon>
        <taxon>Methanobacteriati</taxon>
        <taxon>Methanobacteriota</taxon>
        <taxon>Methanomada group</taxon>
        <taxon>Methanobacteria</taxon>
        <taxon>Methanobacteriales</taxon>
        <taxon>Methanobacteriaceae</taxon>
        <taxon>Methanobacterium</taxon>
    </lineage>
</organism>
<proteinExistence type="predicted"/>
<evidence type="ECO:0000313" key="1">
    <source>
        <dbReference type="EMBL" id="NMO10245.1"/>
    </source>
</evidence>
<dbReference type="Gene3D" id="2.10.260.10">
    <property type="match status" value="1"/>
</dbReference>
<evidence type="ECO:0000313" key="2">
    <source>
        <dbReference type="Proteomes" id="UP000591058"/>
    </source>
</evidence>
<accession>A0A7K4DR33</accession>
<evidence type="ECO:0008006" key="3">
    <source>
        <dbReference type="Google" id="ProtNLM"/>
    </source>
</evidence>
<dbReference type="EMBL" id="JABBYL010000038">
    <property type="protein sequence ID" value="NMO10245.1"/>
    <property type="molecule type" value="Genomic_DNA"/>
</dbReference>
<reference evidence="1 2" key="1">
    <citation type="submission" date="2020-04" db="EMBL/GenBank/DDBJ databases">
        <title>Draft genome of Methanobacterium subterraneum isolated from animal feces.</title>
        <authorList>
            <person name="Ouboter H.T."/>
            <person name="Berger S."/>
            <person name="Gungor E."/>
            <person name="Jetten M.S.M."/>
            <person name="Welte C.U."/>
        </authorList>
    </citation>
    <scope>NUCLEOTIDE SEQUENCE [LARGE SCALE GENOMIC DNA]</scope>
    <source>
        <strain evidence="1">HO_2020</strain>
    </source>
</reference>
<dbReference type="GeneID" id="35124325"/>
<dbReference type="InterPro" id="IPR037914">
    <property type="entry name" value="SpoVT-AbrB_sf"/>
</dbReference>
<name>A0A7K4DR33_9EURY</name>
<dbReference type="AlphaFoldDB" id="A0A7K4DR33"/>
<sequence>MFQSEISEDFMTVIPLEIREKFNLQPGNIMKWTIVDNAVKVSFHRVIYLSDMIASKNKGDD</sequence>
<gene>
    <name evidence="1" type="ORF">HG719_10550</name>
</gene>
<dbReference type="Proteomes" id="UP000591058">
    <property type="component" value="Unassembled WGS sequence"/>
</dbReference>
<dbReference type="SUPFAM" id="SSF89447">
    <property type="entry name" value="AbrB/MazE/MraZ-like"/>
    <property type="match status" value="1"/>
</dbReference>
<dbReference type="RefSeq" id="WP_100907669.1">
    <property type="nucleotide sequence ID" value="NZ_JABBYL010000038.1"/>
</dbReference>
<protein>
    <recommendedName>
        <fullName evidence="3">AbrB/MazE/SpoVT family DNA-binding domain-containing protein</fullName>
    </recommendedName>
</protein>
<comment type="caution">
    <text evidence="1">The sequence shown here is derived from an EMBL/GenBank/DDBJ whole genome shotgun (WGS) entry which is preliminary data.</text>
</comment>